<evidence type="ECO:0000313" key="2">
    <source>
        <dbReference type="Proteomes" id="UP000036513"/>
    </source>
</evidence>
<dbReference type="STRING" id="37916.MCHLDSM_07274"/>
<sequence>MAHELDITNGVASFANARSDAWHRLGTSVGHAMTAREALEAAHLANWNVRKMPLVIPQTPVITPDGVTTAPPIPVPDMFATVRDNPVVAGQVDYLGVVGTKYEPVQNEASCAVLDALTDESGAHFETAGALKGGRETFITMKLPKSMTLQGHDGSQDRTDWYIAALNSHDASSKFRLLLTNVRIVCANTQAAAIAGAKSTFGIRHTAGARVAIHEARAALGLAWRYMDAFETEAASLYAQTMDSDEMRDFATQLVKADDTSSSTTARRNRQQQASSIVKLWTSSPTIAPIAGTRWAAYNAVTEYLDHFAPVRGAATTGAAANTRALRTITPGSTVETLKVEAFRLLQTI</sequence>
<dbReference type="PATRIC" id="fig|37916.4.peg.7294"/>
<name>A0A0J6V887_9MYCO</name>
<dbReference type="EMBL" id="JYNL01000070">
    <property type="protein sequence ID" value="KMO67035.1"/>
    <property type="molecule type" value="Genomic_DNA"/>
</dbReference>
<dbReference type="AlphaFoldDB" id="A0A0J6V887"/>
<gene>
    <name evidence="1" type="ORF">MCHLDSM_07274</name>
</gene>
<keyword evidence="2" id="KW-1185">Reference proteome</keyword>
<comment type="caution">
    <text evidence="1">The sequence shown here is derived from an EMBL/GenBank/DDBJ whole genome shotgun (WGS) entry which is preliminary data.</text>
</comment>
<dbReference type="RefSeq" id="WP_048474235.1">
    <property type="nucleotide sequence ID" value="NZ_JYNL01000070.1"/>
</dbReference>
<evidence type="ECO:0000313" key="1">
    <source>
        <dbReference type="EMBL" id="KMO67035.1"/>
    </source>
</evidence>
<dbReference type="InterPro" id="IPR026325">
    <property type="entry name" value="DUF932"/>
</dbReference>
<accession>A0A0J6V887</accession>
<protein>
    <recommendedName>
        <fullName evidence="3">Phage/plasmid-like protein</fullName>
    </recommendedName>
</protein>
<reference evidence="1 2" key="1">
    <citation type="journal article" date="2015" name="Genome Biol. Evol.">
        <title>Characterization of Three Mycobacterium spp. with Potential Use in Bioremediation by Genome Sequencing and Comparative Genomics.</title>
        <authorList>
            <person name="Das S."/>
            <person name="Pettersson B.M."/>
            <person name="Behra P.R."/>
            <person name="Ramesh M."/>
            <person name="Dasgupta S."/>
            <person name="Bhattacharya A."/>
            <person name="Kirsebom L.A."/>
        </authorList>
    </citation>
    <scope>NUCLEOTIDE SEQUENCE [LARGE SCALE GENOMIC DNA]</scope>
    <source>
        <strain evidence="1 2">DSM 43826</strain>
    </source>
</reference>
<dbReference type="InterPro" id="IPR017686">
    <property type="entry name" value="Phg/plasmid-like_prot"/>
</dbReference>
<dbReference type="Pfam" id="PF06067">
    <property type="entry name" value="DUF932"/>
    <property type="match status" value="1"/>
</dbReference>
<dbReference type="NCBIfam" id="TIGR03299">
    <property type="entry name" value="LGT_TIGR03299"/>
    <property type="match status" value="1"/>
</dbReference>
<organism evidence="1 2">
    <name type="scientific">Mycolicibacterium chlorophenolicum</name>
    <dbReference type="NCBI Taxonomy" id="37916"/>
    <lineage>
        <taxon>Bacteria</taxon>
        <taxon>Bacillati</taxon>
        <taxon>Actinomycetota</taxon>
        <taxon>Actinomycetes</taxon>
        <taxon>Mycobacteriales</taxon>
        <taxon>Mycobacteriaceae</taxon>
        <taxon>Mycolicibacterium</taxon>
    </lineage>
</organism>
<evidence type="ECO:0008006" key="3">
    <source>
        <dbReference type="Google" id="ProtNLM"/>
    </source>
</evidence>
<dbReference type="Proteomes" id="UP000036513">
    <property type="component" value="Unassembled WGS sequence"/>
</dbReference>
<proteinExistence type="predicted"/>